<keyword evidence="1" id="KW-0630">Potassium</keyword>
<feature type="binding site" evidence="1">
    <location>
        <position position="172"/>
    </location>
    <ligand>
        <name>K(+)</name>
        <dbReference type="ChEBI" id="CHEBI:29103"/>
    </ligand>
</feature>
<dbReference type="EMBL" id="CP036525">
    <property type="protein sequence ID" value="QDT06360.1"/>
    <property type="molecule type" value="Genomic_DNA"/>
</dbReference>
<comment type="catalytic activity">
    <reaction evidence="1">
        <text>(6R)-NADHX = (6S)-NADHX</text>
        <dbReference type="Rhea" id="RHEA:32215"/>
        <dbReference type="ChEBI" id="CHEBI:64074"/>
        <dbReference type="ChEBI" id="CHEBI:64075"/>
        <dbReference type="EC" id="5.1.99.6"/>
    </reaction>
</comment>
<dbReference type="PANTHER" id="PTHR13612">
    <property type="entry name" value="ENHANCER OF MRNA-DECAPPING PROTEIN 3"/>
    <property type="match status" value="1"/>
</dbReference>
<dbReference type="PROSITE" id="PS51385">
    <property type="entry name" value="YJEF_N"/>
    <property type="match status" value="1"/>
</dbReference>
<keyword evidence="1" id="KW-0521">NADP</keyword>
<dbReference type="GO" id="GO:0046872">
    <property type="term" value="F:metal ion binding"/>
    <property type="evidence" value="ECO:0007669"/>
    <property type="project" value="UniProtKB-KW"/>
</dbReference>
<proteinExistence type="inferred from homology"/>
<dbReference type="Pfam" id="PF03853">
    <property type="entry name" value="YjeF_N"/>
    <property type="match status" value="1"/>
</dbReference>
<dbReference type="HAMAP" id="MF_01966">
    <property type="entry name" value="NADHX_epimerase"/>
    <property type="match status" value="1"/>
</dbReference>
<dbReference type="PANTHER" id="PTHR13612:SF0">
    <property type="entry name" value="ENHANCER OF MRNA-DECAPPING PROTEIN 3"/>
    <property type="match status" value="1"/>
</dbReference>
<dbReference type="AlphaFoldDB" id="A0A517NGU8"/>
<evidence type="ECO:0000313" key="4">
    <source>
        <dbReference type="Proteomes" id="UP000318538"/>
    </source>
</evidence>
<dbReference type="GO" id="GO:0052856">
    <property type="term" value="F:NAD(P)HX epimerase activity"/>
    <property type="evidence" value="ECO:0007669"/>
    <property type="project" value="UniProtKB-UniRule"/>
</dbReference>
<evidence type="ECO:0000259" key="2">
    <source>
        <dbReference type="PROSITE" id="PS51385"/>
    </source>
</evidence>
<dbReference type="Gene3D" id="3.40.50.10260">
    <property type="entry name" value="YjeF N-terminal domain"/>
    <property type="match status" value="1"/>
</dbReference>
<sequence length="237" mass="24531">MKRPMMKTPPLTRDQVRRVDQIAMDQWGMLGIVVMENAGRGAAEIIASISRGGQVLILCGKGNNGGDGYVMARHLQIAGIDCQIVAVGNANQLPSDARTNAEIAAAAGIPIEVVDQETADLASLRGRFDRADLIVDALLGTGAQGDPRGIYATLVNAANASDATTIALDIPTGLDCDSGKPGSPTFRADHTITFVAAKVGFSAAQAADYLGTVHEVGIGVPRQVIAQAIAADDSAQK</sequence>
<dbReference type="GO" id="GO:0003729">
    <property type="term" value="F:mRNA binding"/>
    <property type="evidence" value="ECO:0007669"/>
    <property type="project" value="TreeGrafter"/>
</dbReference>
<comment type="catalytic activity">
    <reaction evidence="1">
        <text>(6R)-NADPHX = (6S)-NADPHX</text>
        <dbReference type="Rhea" id="RHEA:32227"/>
        <dbReference type="ChEBI" id="CHEBI:64076"/>
        <dbReference type="ChEBI" id="CHEBI:64077"/>
        <dbReference type="EC" id="5.1.99.6"/>
    </reaction>
</comment>
<evidence type="ECO:0000256" key="1">
    <source>
        <dbReference type="HAMAP-Rule" id="MF_01966"/>
    </source>
</evidence>
<feature type="binding site" evidence="1">
    <location>
        <position position="64"/>
    </location>
    <ligand>
        <name>K(+)</name>
        <dbReference type="ChEBI" id="CHEBI:29103"/>
    </ligand>
</feature>
<name>A0A517NGU8_9BACT</name>
<dbReference type="OrthoDB" id="9806925at2"/>
<dbReference type="RefSeq" id="WP_145172945.1">
    <property type="nucleotide sequence ID" value="NZ_CP036525.1"/>
</dbReference>
<dbReference type="KEGG" id="rlc:K227x_47690"/>
<comment type="similarity">
    <text evidence="1">Belongs to the NnrE/AIBP family.</text>
</comment>
<dbReference type="Proteomes" id="UP000318538">
    <property type="component" value="Chromosome"/>
</dbReference>
<keyword evidence="1" id="KW-0547">Nucleotide-binding</keyword>
<feature type="binding site" evidence="1">
    <location>
        <begin position="63"/>
        <end position="67"/>
    </location>
    <ligand>
        <name>(6S)-NADPHX</name>
        <dbReference type="ChEBI" id="CHEBI:64076"/>
    </ligand>
</feature>
<feature type="binding site" evidence="1">
    <location>
        <position position="151"/>
    </location>
    <ligand>
        <name>(6S)-NADPHX</name>
        <dbReference type="ChEBI" id="CHEBI:64076"/>
    </ligand>
</feature>
<comment type="function">
    <text evidence="1">Catalyzes the epimerization of the S- and R-forms of NAD(P)HX, a damaged form of NAD(P)H that is a result of enzymatic or heat-dependent hydration. This is a prerequisite for the S-specific NAD(P)H-hydrate dehydratase to allow the repair of both epimers of NAD(P)HX.</text>
</comment>
<feature type="binding site" evidence="1">
    <location>
        <position position="169"/>
    </location>
    <ligand>
        <name>(6S)-NADPHX</name>
        <dbReference type="ChEBI" id="CHEBI:64076"/>
    </ligand>
</feature>
<keyword evidence="1" id="KW-0413">Isomerase</keyword>
<dbReference type="SUPFAM" id="SSF64153">
    <property type="entry name" value="YjeF N-terminal domain-like"/>
    <property type="match status" value="1"/>
</dbReference>
<feature type="domain" description="YjeF N-terminal" evidence="2">
    <location>
        <begin position="16"/>
        <end position="226"/>
    </location>
</feature>
<keyword evidence="4" id="KW-1185">Reference proteome</keyword>
<gene>
    <name evidence="3" type="primary">nnr_2</name>
    <name evidence="1" type="synonym">nnrE</name>
    <name evidence="3" type="ORF">K227x_47690</name>
</gene>
<comment type="cofactor">
    <cofactor evidence="1">
        <name>K(+)</name>
        <dbReference type="ChEBI" id="CHEBI:29103"/>
    </cofactor>
    <text evidence="1">Binds 1 potassium ion per subunit.</text>
</comment>
<dbReference type="GO" id="GO:0000932">
    <property type="term" value="C:P-body"/>
    <property type="evidence" value="ECO:0007669"/>
    <property type="project" value="TreeGrafter"/>
</dbReference>
<accession>A0A517NGU8</accession>
<keyword evidence="1" id="KW-0479">Metal-binding</keyword>
<dbReference type="InterPro" id="IPR036652">
    <property type="entry name" value="YjeF_N_dom_sf"/>
</dbReference>
<evidence type="ECO:0000313" key="3">
    <source>
        <dbReference type="EMBL" id="QDT06360.1"/>
    </source>
</evidence>
<organism evidence="3 4">
    <name type="scientific">Rubripirellula lacrimiformis</name>
    <dbReference type="NCBI Taxonomy" id="1930273"/>
    <lineage>
        <taxon>Bacteria</taxon>
        <taxon>Pseudomonadati</taxon>
        <taxon>Planctomycetota</taxon>
        <taxon>Planctomycetia</taxon>
        <taxon>Pirellulales</taxon>
        <taxon>Pirellulaceae</taxon>
        <taxon>Rubripirellula</taxon>
    </lineage>
</organism>
<dbReference type="GO" id="GO:0033962">
    <property type="term" value="P:P-body assembly"/>
    <property type="evidence" value="ECO:0007669"/>
    <property type="project" value="TreeGrafter"/>
</dbReference>
<feature type="binding site" evidence="1">
    <location>
        <begin position="140"/>
        <end position="146"/>
    </location>
    <ligand>
        <name>(6S)-NADPHX</name>
        <dbReference type="ChEBI" id="CHEBI:64076"/>
    </ligand>
</feature>
<feature type="binding site" evidence="1">
    <location>
        <position position="136"/>
    </location>
    <ligand>
        <name>K(+)</name>
        <dbReference type="ChEBI" id="CHEBI:29103"/>
    </ligand>
</feature>
<dbReference type="EC" id="5.1.99.6" evidence="1"/>
<dbReference type="InterPro" id="IPR004443">
    <property type="entry name" value="YjeF_N_dom"/>
</dbReference>
<dbReference type="GO" id="GO:0000166">
    <property type="term" value="F:nucleotide binding"/>
    <property type="evidence" value="ECO:0007669"/>
    <property type="project" value="UniProtKB-KW"/>
</dbReference>
<reference evidence="3 4" key="1">
    <citation type="submission" date="2019-02" db="EMBL/GenBank/DDBJ databases">
        <title>Deep-cultivation of Planctomycetes and their phenomic and genomic characterization uncovers novel biology.</title>
        <authorList>
            <person name="Wiegand S."/>
            <person name="Jogler M."/>
            <person name="Boedeker C."/>
            <person name="Pinto D."/>
            <person name="Vollmers J."/>
            <person name="Rivas-Marin E."/>
            <person name="Kohn T."/>
            <person name="Peeters S.H."/>
            <person name="Heuer A."/>
            <person name="Rast P."/>
            <person name="Oberbeckmann S."/>
            <person name="Bunk B."/>
            <person name="Jeske O."/>
            <person name="Meyerdierks A."/>
            <person name="Storesund J.E."/>
            <person name="Kallscheuer N."/>
            <person name="Luecker S."/>
            <person name="Lage O.M."/>
            <person name="Pohl T."/>
            <person name="Merkel B.J."/>
            <person name="Hornburger P."/>
            <person name="Mueller R.-W."/>
            <person name="Bruemmer F."/>
            <person name="Labrenz M."/>
            <person name="Spormann A.M."/>
            <person name="Op den Camp H."/>
            <person name="Overmann J."/>
            <person name="Amann R."/>
            <person name="Jetten M.S.M."/>
            <person name="Mascher T."/>
            <person name="Medema M.H."/>
            <person name="Devos D.P."/>
            <person name="Kaster A.-K."/>
            <person name="Ovreas L."/>
            <person name="Rohde M."/>
            <person name="Galperin M.Y."/>
            <person name="Jogler C."/>
        </authorList>
    </citation>
    <scope>NUCLEOTIDE SEQUENCE [LARGE SCALE GENOMIC DNA]</scope>
    <source>
        <strain evidence="3 4">K22_7</strain>
    </source>
</reference>
<protein>
    <recommendedName>
        <fullName evidence="1">NAD(P)H-hydrate epimerase</fullName>
        <ecNumber evidence="1">5.1.99.6</ecNumber>
    </recommendedName>
    <alternativeName>
        <fullName evidence="1">NAD(P)HX epimerase</fullName>
    </alternativeName>
</protein>
<dbReference type="GO" id="GO:0031087">
    <property type="term" value="P:deadenylation-independent decapping of nuclear-transcribed mRNA"/>
    <property type="evidence" value="ECO:0007669"/>
    <property type="project" value="TreeGrafter"/>
</dbReference>
<dbReference type="NCBIfam" id="TIGR00197">
    <property type="entry name" value="yjeF_nterm"/>
    <property type="match status" value="1"/>
</dbReference>
<keyword evidence="1" id="KW-0520">NAD</keyword>